<gene>
    <name evidence="6" type="ORF">SAMN04488498_13051</name>
</gene>
<evidence type="ECO:0000259" key="5">
    <source>
        <dbReference type="SMART" id="SM01060"/>
    </source>
</evidence>
<reference evidence="6 7" key="1">
    <citation type="submission" date="2016-10" db="EMBL/GenBank/DDBJ databases">
        <authorList>
            <person name="Varghese N."/>
            <person name="Submissions S."/>
        </authorList>
    </citation>
    <scope>NUCLEOTIDE SEQUENCE [LARGE SCALE GENOMIC DNA]</scope>
    <source>
        <strain evidence="6 7">DSM 21822</strain>
    </source>
</reference>
<dbReference type="InterPro" id="IPR024168">
    <property type="entry name" value="Catalase_SrpA-type_pred"/>
</dbReference>
<dbReference type="Gene3D" id="1.20.1280.120">
    <property type="match status" value="1"/>
</dbReference>
<dbReference type="GO" id="GO:0005737">
    <property type="term" value="C:cytoplasm"/>
    <property type="evidence" value="ECO:0007669"/>
    <property type="project" value="TreeGrafter"/>
</dbReference>
<organism evidence="6 7">
    <name type="scientific">Neomesorhizobium albiziae</name>
    <dbReference type="NCBI Taxonomy" id="335020"/>
    <lineage>
        <taxon>Bacteria</taxon>
        <taxon>Pseudomonadati</taxon>
        <taxon>Pseudomonadota</taxon>
        <taxon>Alphaproteobacteria</taxon>
        <taxon>Hyphomicrobiales</taxon>
        <taxon>Phyllobacteriaceae</taxon>
        <taxon>Neomesorhizobium</taxon>
    </lineage>
</organism>
<evidence type="ECO:0000256" key="4">
    <source>
        <dbReference type="SAM" id="MobiDB-lite"/>
    </source>
</evidence>
<dbReference type="GO" id="GO:0020037">
    <property type="term" value="F:heme binding"/>
    <property type="evidence" value="ECO:0007669"/>
    <property type="project" value="InterPro"/>
</dbReference>
<evidence type="ECO:0000256" key="3">
    <source>
        <dbReference type="PIRSR" id="PIRSR000296-2"/>
    </source>
</evidence>
<keyword evidence="1 3" id="KW-0408">Iron</keyword>
<dbReference type="GO" id="GO:0042744">
    <property type="term" value="P:hydrogen peroxide catabolic process"/>
    <property type="evidence" value="ECO:0007669"/>
    <property type="project" value="TreeGrafter"/>
</dbReference>
<dbReference type="AlphaFoldDB" id="A0A1I4EU12"/>
<dbReference type="GO" id="GO:0046872">
    <property type="term" value="F:metal ion binding"/>
    <property type="evidence" value="ECO:0007669"/>
    <property type="project" value="UniProtKB-KW"/>
</dbReference>
<dbReference type="PROSITE" id="PS51402">
    <property type="entry name" value="CATALASE_3"/>
    <property type="match status" value="1"/>
</dbReference>
<dbReference type="InterPro" id="IPR018028">
    <property type="entry name" value="Catalase"/>
</dbReference>
<dbReference type="EC" id="1.11.1.-" evidence="1"/>
<dbReference type="InterPro" id="IPR020835">
    <property type="entry name" value="Catalase_sf"/>
</dbReference>
<proteinExistence type="inferred from homology"/>
<dbReference type="InterPro" id="IPR011614">
    <property type="entry name" value="Catalase_core"/>
</dbReference>
<dbReference type="CDD" id="cd08153">
    <property type="entry name" value="srpA_like"/>
    <property type="match status" value="1"/>
</dbReference>
<feature type="region of interest" description="Disordered" evidence="4">
    <location>
        <begin position="1"/>
        <end position="28"/>
    </location>
</feature>
<evidence type="ECO:0000256" key="2">
    <source>
        <dbReference type="PIRSR" id="PIRSR000296-1"/>
    </source>
</evidence>
<feature type="binding site" description="axial binding residue" evidence="3">
    <location>
        <position position="328"/>
    </location>
    <ligand>
        <name>heme</name>
        <dbReference type="ChEBI" id="CHEBI:30413"/>
    </ligand>
    <ligandPart>
        <name>Fe</name>
        <dbReference type="ChEBI" id="CHEBI:18248"/>
    </ligandPart>
</feature>
<dbReference type="OrthoDB" id="255727at2"/>
<comment type="cofactor">
    <cofactor evidence="1">
        <name>heme</name>
        <dbReference type="ChEBI" id="CHEBI:30413"/>
    </cofactor>
</comment>
<dbReference type="EMBL" id="FOSL01000030">
    <property type="protein sequence ID" value="SFL09202.1"/>
    <property type="molecule type" value="Genomic_DNA"/>
</dbReference>
<dbReference type="GO" id="GO:0004096">
    <property type="term" value="F:catalase activity"/>
    <property type="evidence" value="ECO:0007669"/>
    <property type="project" value="InterPro"/>
</dbReference>
<keyword evidence="1" id="KW-0560">Oxidoreductase</keyword>
<accession>A0A1I4EU12</accession>
<dbReference type="PANTHER" id="PTHR11465:SF62">
    <property type="entry name" value="CATALASE T"/>
    <property type="match status" value="1"/>
</dbReference>
<feature type="compositionally biased region" description="Basic and acidic residues" evidence="4">
    <location>
        <begin position="16"/>
        <end position="28"/>
    </location>
</feature>
<sequence>MADGGAAGSEKGYVPVKKDEGPPASGEDRQYDEMLDALYATFGRHPGFRVTHAKGVLATGSFTASAVAGLVTRAAHMQGAKIPVTVRFSNFSGIPSVGDGDPTADPRGLALRFDLGDGAITDIVAHSFDGFPVGTPQQFLQFLKAIAAAVAEPGDPTVLERFVADHPSAKRYLDAPKPAPRSYAGARYFGVNAYKFVNAEGLPRFGRYRIDPAVAEPNLDDAERAAAPGDFLADDLRSRLLAGPVTMRLMLQMARAGDDVTDGSVSWPWAGPDAREEIELGTITLTDVVEPRSENERIQEELYFSPGRLVDGIEPSADPMILARSRIYEMAFARRHSRDRQPTADAAAG</sequence>
<dbReference type="Proteomes" id="UP000323300">
    <property type="component" value="Unassembled WGS sequence"/>
</dbReference>
<dbReference type="PANTHER" id="PTHR11465">
    <property type="entry name" value="CATALASE"/>
    <property type="match status" value="1"/>
</dbReference>
<dbReference type="SUPFAM" id="SSF56634">
    <property type="entry name" value="Heme-dependent catalase-like"/>
    <property type="match status" value="1"/>
</dbReference>
<dbReference type="SMART" id="SM01060">
    <property type="entry name" value="Catalase"/>
    <property type="match status" value="1"/>
</dbReference>
<feature type="active site" evidence="2">
    <location>
        <position position="52"/>
    </location>
</feature>
<keyword evidence="1 3" id="KW-0349">Heme</keyword>
<dbReference type="PIRSF" id="PIRSF000296">
    <property type="entry name" value="SrpA"/>
    <property type="match status" value="1"/>
</dbReference>
<feature type="domain" description="Catalase core" evidence="5">
    <location>
        <begin position="9"/>
        <end position="349"/>
    </location>
</feature>
<protein>
    <recommendedName>
        <fullName evidence="1">Catalase-related peroxidase</fullName>
        <ecNumber evidence="1">1.11.1.-</ecNumber>
    </recommendedName>
</protein>
<comment type="similarity">
    <text evidence="1">Belongs to the catalase family.</text>
</comment>
<keyword evidence="1 3" id="KW-0479">Metal-binding</keyword>
<evidence type="ECO:0000256" key="1">
    <source>
        <dbReference type="PIRNR" id="PIRNR000296"/>
    </source>
</evidence>
<keyword evidence="1" id="KW-0575">Peroxidase</keyword>
<name>A0A1I4EU12_9HYPH</name>
<evidence type="ECO:0000313" key="7">
    <source>
        <dbReference type="Proteomes" id="UP000323300"/>
    </source>
</evidence>
<dbReference type="GO" id="GO:0042542">
    <property type="term" value="P:response to hydrogen peroxide"/>
    <property type="evidence" value="ECO:0007669"/>
    <property type="project" value="TreeGrafter"/>
</dbReference>
<dbReference type="Gene3D" id="2.40.180.10">
    <property type="entry name" value="Catalase core domain"/>
    <property type="match status" value="1"/>
</dbReference>
<dbReference type="Pfam" id="PF00199">
    <property type="entry name" value="Catalase"/>
    <property type="match status" value="1"/>
</dbReference>
<comment type="function">
    <text evidence="1">Has an organic peroxide-dependent peroxidase activity.</text>
</comment>
<evidence type="ECO:0000313" key="6">
    <source>
        <dbReference type="EMBL" id="SFL09202.1"/>
    </source>
</evidence>
<keyword evidence="7" id="KW-1185">Reference proteome</keyword>